<accession>A0A7X9P327</accession>
<dbReference type="Proteomes" id="UP000576082">
    <property type="component" value="Unassembled WGS sequence"/>
</dbReference>
<keyword evidence="1" id="KW-1133">Transmembrane helix</keyword>
<dbReference type="AlphaFoldDB" id="A0A7X9P327"/>
<feature type="transmembrane region" description="Helical" evidence="1">
    <location>
        <begin position="42"/>
        <end position="62"/>
    </location>
</feature>
<evidence type="ECO:0000313" key="2">
    <source>
        <dbReference type="EMBL" id="NME68278.1"/>
    </source>
</evidence>
<keyword evidence="1" id="KW-0472">Membrane</keyword>
<evidence type="ECO:0000313" key="3">
    <source>
        <dbReference type="Proteomes" id="UP000576082"/>
    </source>
</evidence>
<gene>
    <name evidence="2" type="ORF">HHU12_09930</name>
</gene>
<keyword evidence="3" id="KW-1185">Reference proteome</keyword>
<protein>
    <submittedName>
        <fullName evidence="2">Uncharacterized protein</fullName>
    </submittedName>
</protein>
<dbReference type="RefSeq" id="WP_169656584.1">
    <property type="nucleotide sequence ID" value="NZ_JABANE010000021.1"/>
</dbReference>
<keyword evidence="1" id="KW-0812">Transmembrane</keyword>
<organism evidence="2 3">
    <name type="scientific">Flammeovirga aprica JL-4</name>
    <dbReference type="NCBI Taxonomy" id="694437"/>
    <lineage>
        <taxon>Bacteria</taxon>
        <taxon>Pseudomonadati</taxon>
        <taxon>Bacteroidota</taxon>
        <taxon>Cytophagia</taxon>
        <taxon>Cytophagales</taxon>
        <taxon>Flammeovirgaceae</taxon>
        <taxon>Flammeovirga</taxon>
    </lineage>
</organism>
<comment type="caution">
    <text evidence="2">The sequence shown here is derived from an EMBL/GenBank/DDBJ whole genome shotgun (WGS) entry which is preliminary data.</text>
</comment>
<proteinExistence type="predicted"/>
<evidence type="ECO:0000256" key="1">
    <source>
        <dbReference type="SAM" id="Phobius"/>
    </source>
</evidence>
<name>A0A7X9P327_9BACT</name>
<dbReference type="EMBL" id="JABANE010000021">
    <property type="protein sequence ID" value="NME68278.1"/>
    <property type="molecule type" value="Genomic_DNA"/>
</dbReference>
<feature type="transmembrane region" description="Helical" evidence="1">
    <location>
        <begin position="90"/>
        <end position="107"/>
    </location>
</feature>
<reference evidence="2 3" key="1">
    <citation type="submission" date="2020-04" db="EMBL/GenBank/DDBJ databases">
        <title>Flammeovirga sp. SR4, a novel species isolated from seawater.</title>
        <authorList>
            <person name="Wang X."/>
        </authorList>
    </citation>
    <scope>NUCLEOTIDE SEQUENCE [LARGE SCALE GENOMIC DNA]</scope>
    <source>
        <strain evidence="2 3">ATCC 23126</strain>
    </source>
</reference>
<feature type="transmembrane region" description="Helical" evidence="1">
    <location>
        <begin position="12"/>
        <end position="35"/>
    </location>
</feature>
<sequence length="115" mass="12298">MNGEAIFTEYLLPFTGLLIIIALVATVIGFLMSIITDPKSAITVLITIAGLVVLFFIGYSVADSSVTARELNEFGVDEPLSQKIGGILNMTYYLFIIAGVAVVLDVVQRVVKSIG</sequence>